<reference evidence="3" key="1">
    <citation type="submission" date="2011-02" db="EMBL/GenBank/DDBJ databases">
        <title>Complete sequence of Spirochaeta sp. Buddy.</title>
        <authorList>
            <person name="Lucas S."/>
            <person name="Copeland A."/>
            <person name="Lapidus A."/>
            <person name="Cheng J.-F."/>
            <person name="Goodwin L."/>
            <person name="Pitluck S."/>
            <person name="Zeytun A."/>
            <person name="Detter J.C."/>
            <person name="Han C."/>
            <person name="Tapia R."/>
            <person name="Land M."/>
            <person name="Hauser L."/>
            <person name="Kyrpides N."/>
            <person name="Ivanova N."/>
            <person name="Mikhailova N."/>
            <person name="Pagani I."/>
            <person name="Ritalahti K.M."/>
            <person name="Loeffler F.E."/>
            <person name="Woyke T."/>
        </authorList>
    </citation>
    <scope>NUCLEOTIDE SEQUENCE [LARGE SCALE GENOMIC DNA]</scope>
    <source>
        <strain evidence="3">ATCC BAA-1886 / DSM 22777 / Buddy</strain>
    </source>
</reference>
<dbReference type="SUPFAM" id="SSF51182">
    <property type="entry name" value="RmlC-like cupins"/>
    <property type="match status" value="1"/>
</dbReference>
<protein>
    <submittedName>
        <fullName evidence="2">Cupin 2 conserved barrel domain protein</fullName>
    </submittedName>
</protein>
<dbReference type="InterPro" id="IPR052535">
    <property type="entry name" value="Bacilysin_H2HPP_isomerase"/>
</dbReference>
<dbReference type="EMBL" id="CP002541">
    <property type="protein sequence ID" value="ADY14336.1"/>
    <property type="molecule type" value="Genomic_DNA"/>
</dbReference>
<sequence length="155" mass="17271">MAKKQYVYRIDDLPFTPLVEKEGIVTQFLLGDNIQISFIQNPPGATFPLHSHEAEQILIMLEGTEEHEIDGQKIHMEAGDVCIHPGNVMHGGVTLTGFKGIDIFSPPRTDKGGHVERMISYKTMPDSEGKYPANKIETKVPTWFKGVLAALRAKK</sequence>
<evidence type="ECO:0000259" key="1">
    <source>
        <dbReference type="Pfam" id="PF07883"/>
    </source>
</evidence>
<dbReference type="PANTHER" id="PTHR40112:SF1">
    <property type="entry name" value="H2HPP ISOMERASE"/>
    <property type="match status" value="1"/>
</dbReference>
<proteinExistence type="predicted"/>
<dbReference type="HOGENOM" id="CLU_1694401_0_0_12"/>
<dbReference type="KEGG" id="sbu:SpiBuddy_2525"/>
<accession>F0RSD6</accession>
<dbReference type="eggNOG" id="COG1917">
    <property type="taxonomic scope" value="Bacteria"/>
</dbReference>
<dbReference type="Pfam" id="PF07883">
    <property type="entry name" value="Cupin_2"/>
    <property type="match status" value="1"/>
</dbReference>
<dbReference type="InterPro" id="IPR014710">
    <property type="entry name" value="RmlC-like_jellyroll"/>
</dbReference>
<dbReference type="InterPro" id="IPR013096">
    <property type="entry name" value="Cupin_2"/>
</dbReference>
<evidence type="ECO:0000313" key="2">
    <source>
        <dbReference type="EMBL" id="ADY14336.1"/>
    </source>
</evidence>
<dbReference type="STRING" id="158189.SpiBuddy_2525"/>
<dbReference type="InterPro" id="IPR011051">
    <property type="entry name" value="RmlC_Cupin_sf"/>
</dbReference>
<gene>
    <name evidence="2" type="ordered locus">SpiBuddy_2525</name>
</gene>
<name>F0RSD6_SPHGB</name>
<organism evidence="2 3">
    <name type="scientific">Sphaerochaeta globosa (strain ATCC BAA-1886 / DSM 22777 / Buddy)</name>
    <name type="common">Spirochaeta sp. (strain Buddy)</name>
    <dbReference type="NCBI Taxonomy" id="158189"/>
    <lineage>
        <taxon>Bacteria</taxon>
        <taxon>Pseudomonadati</taxon>
        <taxon>Spirochaetota</taxon>
        <taxon>Spirochaetia</taxon>
        <taxon>Spirochaetales</taxon>
        <taxon>Sphaerochaetaceae</taxon>
        <taxon>Sphaerochaeta</taxon>
    </lineage>
</organism>
<dbReference type="Gene3D" id="2.60.120.10">
    <property type="entry name" value="Jelly Rolls"/>
    <property type="match status" value="1"/>
</dbReference>
<dbReference type="OrthoDB" id="9811153at2"/>
<evidence type="ECO:0000313" key="3">
    <source>
        <dbReference type="Proteomes" id="UP000008466"/>
    </source>
</evidence>
<keyword evidence="3" id="KW-1185">Reference proteome</keyword>
<dbReference type="PANTHER" id="PTHR40112">
    <property type="entry name" value="H2HPP ISOMERASE"/>
    <property type="match status" value="1"/>
</dbReference>
<dbReference type="AlphaFoldDB" id="F0RSD6"/>
<feature type="domain" description="Cupin type-2" evidence="1">
    <location>
        <begin position="42"/>
        <end position="91"/>
    </location>
</feature>
<dbReference type="Proteomes" id="UP000008466">
    <property type="component" value="Chromosome"/>
</dbReference>
<dbReference type="RefSeq" id="WP_013608181.1">
    <property type="nucleotide sequence ID" value="NC_015152.1"/>
</dbReference>